<sequence>MFVRKQFSFKINDTPTIHSKSYNCVKKKIIVLHLFFQGLFFVSYNAFSQDSTQSNHNQQYVSLTGYGSTARTPFWMRTNQYATVPETSGLMIRGGSRNLFPIAQTPHLKAGYGIDLVANMSTKSQVILPELYGNVQYKKWEFYIGRKRETVGLCDTLLSSGSYIWSGNALPIPKIQLAIVDFLPLTFTKNLISFKGSYAHGWFGSGDFAYGYFLHQKSFYARIGKPTSQLRLYGGFNHQVQWGGKTYGDLGTVNNRTLPGSFRDYISVVTGFRNKGNSYFDSTNRIGNHLGTIDVGAEFEFRRLSLSIYRQSLFDDGSLARKEANNVADGLQGIVLTFLYPERKKGQFSLKKALFELLYTKSQGGSTFDFEGGIFGRDNYFNHQQYFDGWSYKRRIIGTPFITNYRDTNNSDDYNSNEIANNNRVVVYHFGFEGYYGEKLHFLSKLSYSLNYGTYGFPYETVPKQFSGLFQVDGQIGLWEGLEWNAAIAFDQGQLYTNTFGGKIGIRKTWSGKK</sequence>
<dbReference type="KEGG" id="run:DR864_01045"/>
<dbReference type="InterPro" id="IPR038636">
    <property type="entry name" value="Wzi_sf"/>
</dbReference>
<evidence type="ECO:0008006" key="3">
    <source>
        <dbReference type="Google" id="ProtNLM"/>
    </source>
</evidence>
<dbReference type="Gene3D" id="2.40.160.130">
    <property type="entry name" value="Capsule assembly protein Wzi"/>
    <property type="match status" value="1"/>
</dbReference>
<dbReference type="AlphaFoldDB" id="A0A344TCP0"/>
<accession>A0A344TCP0</accession>
<name>A0A344TCP0_9BACT</name>
<evidence type="ECO:0000313" key="2">
    <source>
        <dbReference type="Proteomes" id="UP000251993"/>
    </source>
</evidence>
<dbReference type="OrthoDB" id="596512at2"/>
<keyword evidence="2" id="KW-1185">Reference proteome</keyword>
<dbReference type="Proteomes" id="UP000251993">
    <property type="component" value="Chromosome"/>
</dbReference>
<evidence type="ECO:0000313" key="1">
    <source>
        <dbReference type="EMBL" id="AXE16411.1"/>
    </source>
</evidence>
<organism evidence="1 2">
    <name type="scientific">Runella rosea</name>
    <dbReference type="NCBI Taxonomy" id="2259595"/>
    <lineage>
        <taxon>Bacteria</taxon>
        <taxon>Pseudomonadati</taxon>
        <taxon>Bacteroidota</taxon>
        <taxon>Cytophagia</taxon>
        <taxon>Cytophagales</taxon>
        <taxon>Spirosomataceae</taxon>
        <taxon>Runella</taxon>
    </lineage>
</organism>
<proteinExistence type="predicted"/>
<protein>
    <recommendedName>
        <fullName evidence="3">Capsule assembly protein Wzi</fullName>
    </recommendedName>
</protein>
<dbReference type="EMBL" id="CP030850">
    <property type="protein sequence ID" value="AXE16411.1"/>
    <property type="molecule type" value="Genomic_DNA"/>
</dbReference>
<gene>
    <name evidence="1" type="ORF">DR864_01045</name>
</gene>
<reference evidence="1 2" key="1">
    <citation type="submission" date="2018-07" db="EMBL/GenBank/DDBJ databases">
        <title>Genome sequencing of Runella.</title>
        <authorList>
            <person name="Baek M.-G."/>
            <person name="Yi H."/>
        </authorList>
    </citation>
    <scope>NUCLEOTIDE SEQUENCE [LARGE SCALE GENOMIC DNA]</scope>
    <source>
        <strain evidence="1 2">HYN0085</strain>
    </source>
</reference>